<evidence type="ECO:0000256" key="7">
    <source>
        <dbReference type="ARBA" id="ARBA00022833"/>
    </source>
</evidence>
<name>A0A1M4S7U6_9FIRM</name>
<keyword evidence="9 10" id="KW-0694">RNA-binding</keyword>
<sequence length="556" mass="61554">MATKKNNKLKIIPLGGLGEVGKNLTVFEYKKDIIIVDCGITFPDETMYGIDIVLPDFTYLVNNKDRIKGIVVTHGHEDHIGAIPYLLKEMNLPIYATKLTVGLIDNKLNEHGLLRSTERNIIKPKDRIDLGGFNIEFIRVNHSIADSVALCIRCDAATVVHTGDFKIDYTPIDEEVIDLPRFAEIGNEGVDLLMADSTNVELTGFTLSEKSVGKRFIELFDGVQSRIVVATFASNVHRVQQIIDAAVVHGRKVAVSGRSMINVTTTAHELGYLNIPKGTLIDIKEINKYDDHEIVVISTGSQGEPMAALSRMAVGEYRQFSITAGDLVILSASPIPGNEKMVMQVINNLFKLGAEVVYEKLAEVHVSGHARQEELKLMHTLVKPKFFIPVHGEYRMLKHHAELAQTLGMPEENALIASTGSIIELDKNSCREIGKAPSGVTLVDGLGVGDVGNIVLRDRKHLSEDGIFIVMVTMSKGKTVAGPDVISRGFVYVRESEELINEARNVVKAALQKCEDKKITDWNKIKGAVRDALDQFLYEKTKRRPMILPILMEVKQ</sequence>
<evidence type="ECO:0000313" key="16">
    <source>
        <dbReference type="Proteomes" id="UP000184251"/>
    </source>
</evidence>
<dbReference type="HAMAP" id="MF_01491">
    <property type="entry name" value="RNase_J_bact"/>
    <property type="match status" value="1"/>
</dbReference>
<evidence type="ECO:0000256" key="5">
    <source>
        <dbReference type="ARBA" id="ARBA00022759"/>
    </source>
</evidence>
<evidence type="ECO:0000256" key="9">
    <source>
        <dbReference type="ARBA" id="ARBA00022884"/>
    </source>
</evidence>
<comment type="similarity">
    <text evidence="10">Belongs to the metallo-beta-lactamase superfamily. RNA-metabolizing metallo-beta-lactamase-like family. Bacterial RNase J subfamily.</text>
</comment>
<comment type="subunit">
    <text evidence="10">Homodimer, may be a subunit of the RNA degradosome.</text>
</comment>
<dbReference type="GO" id="GO:0003723">
    <property type="term" value="F:RNA binding"/>
    <property type="evidence" value="ECO:0007669"/>
    <property type="project" value="UniProtKB-UniRule"/>
</dbReference>
<dbReference type="PANTHER" id="PTHR43694:SF1">
    <property type="entry name" value="RIBONUCLEASE J"/>
    <property type="match status" value="1"/>
</dbReference>
<dbReference type="EC" id="3.1.-.-" evidence="10"/>
<keyword evidence="16" id="KW-1185">Reference proteome</keyword>
<dbReference type="PIRSF" id="PIRSF004803">
    <property type="entry name" value="RnjA"/>
    <property type="match status" value="1"/>
</dbReference>
<proteinExistence type="inferred from homology"/>
<dbReference type="EMBL" id="FQTU01000001">
    <property type="protein sequence ID" value="SHE28272.1"/>
    <property type="molecule type" value="Genomic_DNA"/>
</dbReference>
<dbReference type="GO" id="GO:0004534">
    <property type="term" value="F:5'-3' RNA exonuclease activity"/>
    <property type="evidence" value="ECO:0007669"/>
    <property type="project" value="UniProtKB-UniRule"/>
</dbReference>
<feature type="active site" description="Proton acceptor" evidence="11">
    <location>
        <position position="369"/>
    </location>
</feature>
<keyword evidence="13" id="KW-0106">Calcium</keyword>
<dbReference type="InterPro" id="IPR004613">
    <property type="entry name" value="RNase_J"/>
</dbReference>
<dbReference type="GO" id="GO:0004521">
    <property type="term" value="F:RNA endonuclease activity"/>
    <property type="evidence" value="ECO:0007669"/>
    <property type="project" value="UniProtKB-UniRule"/>
</dbReference>
<keyword evidence="5 10" id="KW-0255">Endonuclease</keyword>
<dbReference type="GO" id="GO:0006364">
    <property type="term" value="P:rRNA processing"/>
    <property type="evidence" value="ECO:0007669"/>
    <property type="project" value="UniProtKB-UniRule"/>
</dbReference>
<organism evidence="15 16">
    <name type="scientific">Alkalibacter saccharofermentans DSM 14828</name>
    <dbReference type="NCBI Taxonomy" id="1120975"/>
    <lineage>
        <taxon>Bacteria</taxon>
        <taxon>Bacillati</taxon>
        <taxon>Bacillota</taxon>
        <taxon>Clostridia</taxon>
        <taxon>Eubacteriales</taxon>
        <taxon>Eubacteriaceae</taxon>
        <taxon>Alkalibacter</taxon>
    </lineage>
</organism>
<dbReference type="Pfam" id="PF07521">
    <property type="entry name" value="RMMBL"/>
    <property type="match status" value="1"/>
</dbReference>
<dbReference type="Pfam" id="PF17770">
    <property type="entry name" value="RNase_J_C"/>
    <property type="match status" value="1"/>
</dbReference>
<dbReference type="InterPro" id="IPR036866">
    <property type="entry name" value="RibonucZ/Hydroxyglut_hydro"/>
</dbReference>
<feature type="binding site" evidence="13">
    <location>
        <position position="74"/>
    </location>
    <ligand>
        <name>Zn(2+)</name>
        <dbReference type="ChEBI" id="CHEBI:29105"/>
        <label>1</label>
        <note>catalytic</note>
    </ligand>
</feature>
<dbReference type="PANTHER" id="PTHR43694">
    <property type="entry name" value="RIBONUCLEASE J"/>
    <property type="match status" value="1"/>
</dbReference>
<dbReference type="CDD" id="cd07714">
    <property type="entry name" value="RNaseJ_MBL-fold"/>
    <property type="match status" value="1"/>
</dbReference>
<dbReference type="FunFam" id="3.10.20.580:FF:000001">
    <property type="entry name" value="Ribonuclease J"/>
    <property type="match status" value="1"/>
</dbReference>
<evidence type="ECO:0000256" key="6">
    <source>
        <dbReference type="ARBA" id="ARBA00022801"/>
    </source>
</evidence>
<dbReference type="Pfam" id="PF00753">
    <property type="entry name" value="Lactamase_B"/>
    <property type="match status" value="1"/>
</dbReference>
<feature type="binding site" evidence="13">
    <location>
        <position position="76"/>
    </location>
    <ligand>
        <name>Zn(2+)</name>
        <dbReference type="ChEBI" id="CHEBI:29105"/>
        <label>1</label>
        <note>catalytic</note>
    </ligand>
</feature>
<dbReference type="RefSeq" id="WP_073269142.1">
    <property type="nucleotide sequence ID" value="NZ_FQTU01000001.1"/>
</dbReference>
<keyword evidence="6 10" id="KW-0378">Hydrolase</keyword>
<evidence type="ECO:0000256" key="13">
    <source>
        <dbReference type="PIRSR" id="PIRSR004803-3"/>
    </source>
</evidence>
<dbReference type="Gene3D" id="3.60.15.10">
    <property type="entry name" value="Ribonuclease Z/Hydroxyacylglutathione hydrolase-like"/>
    <property type="match status" value="1"/>
</dbReference>
<keyword evidence="2 10" id="KW-0963">Cytoplasm</keyword>
<comment type="cofactor">
    <cofactor evidence="13">
        <name>Zn(2+)</name>
        <dbReference type="ChEBI" id="CHEBI:29105"/>
    </cofactor>
    <text evidence="13">Binds 2 Zn(2+) ions per subunit. It is not clear if Zn(2+) or Mg(2+) is physiologically important.</text>
</comment>
<dbReference type="InterPro" id="IPR055132">
    <property type="entry name" value="RNase_J_b_CASP"/>
</dbReference>
<keyword evidence="8 10" id="KW-0269">Exonuclease</keyword>
<dbReference type="NCBIfam" id="TIGR00649">
    <property type="entry name" value="MG423"/>
    <property type="match status" value="1"/>
</dbReference>
<evidence type="ECO:0000313" key="15">
    <source>
        <dbReference type="EMBL" id="SHE28272.1"/>
    </source>
</evidence>
<evidence type="ECO:0000256" key="4">
    <source>
        <dbReference type="ARBA" id="ARBA00022723"/>
    </source>
</evidence>
<feature type="binding site" evidence="13">
    <location>
        <position position="164"/>
    </location>
    <ligand>
        <name>Zn(2+)</name>
        <dbReference type="ChEBI" id="CHEBI:29105"/>
        <label>2</label>
        <note>catalytic</note>
    </ligand>
</feature>
<dbReference type="InterPro" id="IPR042173">
    <property type="entry name" value="RNase_J_2"/>
</dbReference>
<dbReference type="Proteomes" id="UP000184251">
    <property type="component" value="Unassembled WGS sequence"/>
</dbReference>
<evidence type="ECO:0000256" key="8">
    <source>
        <dbReference type="ARBA" id="ARBA00022839"/>
    </source>
</evidence>
<dbReference type="InterPro" id="IPR030854">
    <property type="entry name" value="RNase_J_bac"/>
</dbReference>
<feature type="active site" description="Proton donor" evidence="11">
    <location>
        <position position="196"/>
    </location>
</feature>
<keyword evidence="4 13" id="KW-0479">Metal-binding</keyword>
<dbReference type="Gene3D" id="3.40.50.10710">
    <property type="entry name" value="Metallo-hydrolase/oxidoreductase"/>
    <property type="match status" value="1"/>
</dbReference>
<evidence type="ECO:0000256" key="12">
    <source>
        <dbReference type="PIRSR" id="PIRSR004803-2"/>
    </source>
</evidence>
<feature type="binding site" evidence="13">
    <location>
        <position position="78"/>
    </location>
    <ligand>
        <name>Zn(2+)</name>
        <dbReference type="ChEBI" id="CHEBI:29105"/>
        <label>2</label>
        <note>catalytic</note>
    </ligand>
</feature>
<dbReference type="STRING" id="1120975.SAMN02746064_00141"/>
<dbReference type="GO" id="GO:0008270">
    <property type="term" value="F:zinc ion binding"/>
    <property type="evidence" value="ECO:0007669"/>
    <property type="project" value="InterPro"/>
</dbReference>
<feature type="binding site" evidence="13">
    <location>
        <position position="79"/>
    </location>
    <ligand>
        <name>Zn(2+)</name>
        <dbReference type="ChEBI" id="CHEBI:29105"/>
        <label>2</label>
        <note>catalytic</note>
    </ligand>
</feature>
<evidence type="ECO:0000256" key="1">
    <source>
        <dbReference type="ARBA" id="ARBA00004496"/>
    </source>
</evidence>
<dbReference type="PROSITE" id="PS01292">
    <property type="entry name" value="UPF0036"/>
    <property type="match status" value="1"/>
</dbReference>
<reference evidence="15 16" key="1">
    <citation type="submission" date="2016-11" db="EMBL/GenBank/DDBJ databases">
        <authorList>
            <person name="Jaros S."/>
            <person name="Januszkiewicz K."/>
            <person name="Wedrychowicz H."/>
        </authorList>
    </citation>
    <scope>NUCLEOTIDE SEQUENCE [LARGE SCALE GENOMIC DNA]</scope>
    <source>
        <strain evidence="15 16">DSM 14828</strain>
    </source>
</reference>
<keyword evidence="7 13" id="KW-0862">Zinc</keyword>
<comment type="subcellular location">
    <subcellularLocation>
        <location evidence="1 10">Cytoplasm</location>
    </subcellularLocation>
</comment>
<dbReference type="InterPro" id="IPR001279">
    <property type="entry name" value="Metallo-B-lactamas"/>
</dbReference>
<evidence type="ECO:0000256" key="11">
    <source>
        <dbReference type="PIRSR" id="PIRSR004803-1"/>
    </source>
</evidence>
<feature type="binding site" evidence="12">
    <location>
        <begin position="233"/>
        <end position="235"/>
    </location>
    <ligand>
        <name>substrate</name>
    </ligand>
</feature>
<feature type="binding site" evidence="10 12">
    <location>
        <begin position="365"/>
        <end position="369"/>
    </location>
    <ligand>
        <name>substrate</name>
    </ligand>
</feature>
<dbReference type="GO" id="GO:0005737">
    <property type="term" value="C:cytoplasm"/>
    <property type="evidence" value="ECO:0007669"/>
    <property type="project" value="UniProtKB-SubCell"/>
</dbReference>
<feature type="binding site" evidence="13">
    <location>
        <position position="51"/>
    </location>
    <ligand>
        <name>Ca(2+)</name>
        <dbReference type="ChEBI" id="CHEBI:29108"/>
    </ligand>
</feature>
<accession>A0A1M4S7U6</accession>
<dbReference type="InterPro" id="IPR001587">
    <property type="entry name" value="RNase_J_CS"/>
</dbReference>
<gene>
    <name evidence="10" type="primary">rnj</name>
    <name evidence="15" type="ORF">SAMN02746064_00141</name>
</gene>
<dbReference type="SUPFAM" id="SSF56281">
    <property type="entry name" value="Metallo-hydrolase/oxidoreductase"/>
    <property type="match status" value="1"/>
</dbReference>
<dbReference type="AlphaFoldDB" id="A0A1M4S7U6"/>
<feature type="binding site" evidence="13">
    <location>
        <position position="142"/>
    </location>
    <ligand>
        <name>Zn(2+)</name>
        <dbReference type="ChEBI" id="CHEBI:29105"/>
        <label>1</label>
        <note>catalytic</note>
    </ligand>
</feature>
<feature type="domain" description="Metallo-beta-lactamase" evidence="14">
    <location>
        <begin position="21"/>
        <end position="223"/>
    </location>
</feature>
<feature type="binding site" evidence="13">
    <location>
        <position position="444"/>
    </location>
    <ligand>
        <name>Ca(2+)</name>
        <dbReference type="ChEBI" id="CHEBI:29108"/>
    </ligand>
</feature>
<comment type="function">
    <text evidence="10">An RNase that has 5'-3' exonuclease and possibly endonuclease activity. Involved in maturation of rRNA and in some organisms also mRNA maturation and/or decay.</text>
</comment>
<protein>
    <recommendedName>
        <fullName evidence="10">Ribonuclease J</fullName>
        <shortName evidence="10">RNase J</shortName>
        <ecNumber evidence="10">3.1.-.-</ecNumber>
    </recommendedName>
</protein>
<dbReference type="Gene3D" id="3.10.20.580">
    <property type="match status" value="1"/>
</dbReference>
<dbReference type="OrthoDB" id="9758375at2"/>
<feature type="binding site" evidence="13">
    <location>
        <position position="391"/>
    </location>
    <ligand>
        <name>Zn(2+)</name>
        <dbReference type="ChEBI" id="CHEBI:29105"/>
        <label>1</label>
        <note>catalytic</note>
    </ligand>
</feature>
<dbReference type="InterPro" id="IPR041636">
    <property type="entry name" value="RNase_J_C"/>
</dbReference>
<dbReference type="Pfam" id="PF22505">
    <property type="entry name" value="RNase_J_b_CASP"/>
    <property type="match status" value="1"/>
</dbReference>
<keyword evidence="3 10" id="KW-0540">Nuclease</keyword>
<evidence type="ECO:0000256" key="10">
    <source>
        <dbReference type="HAMAP-Rule" id="MF_01491"/>
    </source>
</evidence>
<evidence type="ECO:0000256" key="2">
    <source>
        <dbReference type="ARBA" id="ARBA00022490"/>
    </source>
</evidence>
<dbReference type="SMART" id="SM00849">
    <property type="entry name" value="Lactamase_B"/>
    <property type="match status" value="1"/>
</dbReference>
<feature type="binding site" evidence="13">
    <location>
        <position position="49"/>
    </location>
    <ligand>
        <name>Ca(2+)</name>
        <dbReference type="ChEBI" id="CHEBI:29108"/>
    </ligand>
</feature>
<evidence type="ECO:0000259" key="14">
    <source>
        <dbReference type="SMART" id="SM00849"/>
    </source>
</evidence>
<comment type="cofactor">
    <cofactor evidence="13">
        <name>Ca(2+)</name>
        <dbReference type="ChEBI" id="CHEBI:29108"/>
    </cofactor>
    <text evidence="13">Binds 1 Ca(2+) cation per subunit. Seen in 1 crystal structure, it is not clear if it is physiologically important.</text>
</comment>
<keyword evidence="10" id="KW-0698">rRNA processing</keyword>
<evidence type="ECO:0000256" key="3">
    <source>
        <dbReference type="ARBA" id="ARBA00022722"/>
    </source>
</evidence>
<dbReference type="InterPro" id="IPR011108">
    <property type="entry name" value="RMMBL"/>
</dbReference>